<comment type="caution">
    <text evidence="2">The sequence shown here is derived from an EMBL/GenBank/DDBJ whole genome shotgun (WGS) entry which is preliminary data.</text>
</comment>
<dbReference type="PANTHER" id="PTHR43736:SF4">
    <property type="entry name" value="SLR1690 PROTEIN"/>
    <property type="match status" value="1"/>
</dbReference>
<dbReference type="Proteomes" id="UP000807785">
    <property type="component" value="Unassembled WGS sequence"/>
</dbReference>
<reference evidence="2" key="1">
    <citation type="submission" date="2020-10" db="EMBL/GenBank/DDBJ databases">
        <title>Connecting structure to function with the recovery of over 1000 high-quality activated sludge metagenome-assembled genomes encoding full-length rRNA genes using long-read sequencing.</title>
        <authorList>
            <person name="Singleton C.M."/>
            <person name="Petriglieri F."/>
            <person name="Kristensen J.M."/>
            <person name="Kirkegaard R.H."/>
            <person name="Michaelsen T.Y."/>
            <person name="Andersen M.H."/>
            <person name="Karst S.M."/>
            <person name="Dueholm M.S."/>
            <person name="Nielsen P.H."/>
            <person name="Albertsen M."/>
        </authorList>
    </citation>
    <scope>NUCLEOTIDE SEQUENCE</scope>
    <source>
        <strain evidence="2">Bjer_18-Q3-R1-45_BAT3C.347</strain>
    </source>
</reference>
<evidence type="ECO:0000313" key="2">
    <source>
        <dbReference type="EMBL" id="MBK6972670.1"/>
    </source>
</evidence>
<gene>
    <name evidence="2" type="ORF">IPH26_06845</name>
</gene>
<dbReference type="Pfam" id="PF21906">
    <property type="entry name" value="WHD_NrtR"/>
    <property type="match status" value="1"/>
</dbReference>
<protein>
    <submittedName>
        <fullName evidence="2">NUDIX hydrolase</fullName>
    </submittedName>
</protein>
<dbReference type="CDD" id="cd18873">
    <property type="entry name" value="NUDIX_NadM_like"/>
    <property type="match status" value="1"/>
</dbReference>
<evidence type="ECO:0000313" key="3">
    <source>
        <dbReference type="Proteomes" id="UP000807785"/>
    </source>
</evidence>
<dbReference type="InterPro" id="IPR036388">
    <property type="entry name" value="WH-like_DNA-bd_sf"/>
</dbReference>
<dbReference type="InterPro" id="IPR015797">
    <property type="entry name" value="NUDIX_hydrolase-like_dom_sf"/>
</dbReference>
<dbReference type="GO" id="GO:0016787">
    <property type="term" value="F:hydrolase activity"/>
    <property type="evidence" value="ECO:0007669"/>
    <property type="project" value="UniProtKB-KW"/>
</dbReference>
<accession>A0A9D7HTG7</accession>
<dbReference type="Pfam" id="PF00293">
    <property type="entry name" value="NUDIX"/>
    <property type="match status" value="1"/>
</dbReference>
<dbReference type="AlphaFoldDB" id="A0A9D7HTG7"/>
<dbReference type="EMBL" id="JADJEV010000003">
    <property type="protein sequence ID" value="MBK6972670.1"/>
    <property type="molecule type" value="Genomic_DNA"/>
</dbReference>
<dbReference type="InterPro" id="IPR036390">
    <property type="entry name" value="WH_DNA-bd_sf"/>
</dbReference>
<dbReference type="PANTHER" id="PTHR43736">
    <property type="entry name" value="ADP-RIBOSE PYROPHOSPHATASE"/>
    <property type="match status" value="1"/>
</dbReference>
<organism evidence="2 3">
    <name type="scientific">Candidatus Methylophosphatis roskildensis</name>
    <dbReference type="NCBI Taxonomy" id="2899263"/>
    <lineage>
        <taxon>Bacteria</taxon>
        <taxon>Pseudomonadati</taxon>
        <taxon>Pseudomonadota</taxon>
        <taxon>Betaproteobacteria</taxon>
        <taxon>Nitrosomonadales</taxon>
        <taxon>Sterolibacteriaceae</taxon>
        <taxon>Candidatus Methylophosphatis</taxon>
    </lineage>
</organism>
<dbReference type="PROSITE" id="PS51462">
    <property type="entry name" value="NUDIX"/>
    <property type="match status" value="1"/>
</dbReference>
<dbReference type="InterPro" id="IPR054105">
    <property type="entry name" value="WHD_NrtR"/>
</dbReference>
<feature type="domain" description="Nudix hydrolase" evidence="1">
    <location>
        <begin position="12"/>
        <end position="146"/>
    </location>
</feature>
<dbReference type="Gene3D" id="1.10.10.10">
    <property type="entry name" value="Winged helix-like DNA-binding domain superfamily/Winged helix DNA-binding domain"/>
    <property type="match status" value="1"/>
</dbReference>
<dbReference type="InterPro" id="IPR000086">
    <property type="entry name" value="NUDIX_hydrolase_dom"/>
</dbReference>
<sequence length="231" mass="26117">MVDELKQYPMPFTRLELAILSIVEGRLAVLLGKRTGRPYAGQWALPGAVLRIDLDRDLEGAAQRIAEERLNTGLPFLRQLCAVGGKGRDPRAPWALSLVYRALLPSDAFAPRPGKRLDELVWRPVEEAMADRTMAFDHAALIRQAVESTRTEIRRLDLPQGFLPESFTLGELQATCEQILGERLDKSSFRRKIDQQHLVEEVPGEMRTGAFRPAALYRLAAHSWPDQRPRE</sequence>
<evidence type="ECO:0000259" key="1">
    <source>
        <dbReference type="PROSITE" id="PS51462"/>
    </source>
</evidence>
<dbReference type="SUPFAM" id="SSF46785">
    <property type="entry name" value="Winged helix' DNA-binding domain"/>
    <property type="match status" value="1"/>
</dbReference>
<dbReference type="SUPFAM" id="SSF55811">
    <property type="entry name" value="Nudix"/>
    <property type="match status" value="1"/>
</dbReference>
<keyword evidence="2" id="KW-0378">Hydrolase</keyword>
<dbReference type="Gene3D" id="3.90.79.10">
    <property type="entry name" value="Nucleoside Triphosphate Pyrophosphohydrolase"/>
    <property type="match status" value="1"/>
</dbReference>
<name>A0A9D7HTG7_9PROT</name>
<proteinExistence type="predicted"/>